<reference evidence="1" key="1">
    <citation type="submission" date="2018-05" db="EMBL/GenBank/DDBJ databases">
        <authorList>
            <person name="Lanie J.A."/>
            <person name="Ng W.-L."/>
            <person name="Kazmierczak K.M."/>
            <person name="Andrzejewski T.M."/>
            <person name="Davidsen T.M."/>
            <person name="Wayne K.J."/>
            <person name="Tettelin H."/>
            <person name="Glass J.I."/>
            <person name="Rusch D."/>
            <person name="Podicherti R."/>
            <person name="Tsui H.-C.T."/>
            <person name="Winkler M.E."/>
        </authorList>
    </citation>
    <scope>NUCLEOTIDE SEQUENCE</scope>
</reference>
<name>A0A381QJB9_9ZZZZ</name>
<sequence length="81" mass="8794">VQGVIKAYDPQSKTGVVVEDVDRTEYDLALDALEGSIFRMVRQGQRIIFDLNEQGLATQLRLGSEVDLGTPDWITAAGGDA</sequence>
<protein>
    <recommendedName>
        <fullName evidence="2">CSD domain-containing protein</fullName>
    </recommendedName>
</protein>
<accession>A0A381QJB9</accession>
<organism evidence="1">
    <name type="scientific">marine metagenome</name>
    <dbReference type="NCBI Taxonomy" id="408172"/>
    <lineage>
        <taxon>unclassified sequences</taxon>
        <taxon>metagenomes</taxon>
        <taxon>ecological metagenomes</taxon>
    </lineage>
</organism>
<evidence type="ECO:0000313" key="1">
    <source>
        <dbReference type="EMBL" id="SUZ79028.1"/>
    </source>
</evidence>
<gene>
    <name evidence="1" type="ORF">METZ01_LOCUS31882</name>
</gene>
<evidence type="ECO:0008006" key="2">
    <source>
        <dbReference type="Google" id="ProtNLM"/>
    </source>
</evidence>
<dbReference type="AlphaFoldDB" id="A0A381QJB9"/>
<feature type="non-terminal residue" evidence="1">
    <location>
        <position position="1"/>
    </location>
</feature>
<dbReference type="EMBL" id="UINC01001372">
    <property type="protein sequence ID" value="SUZ79028.1"/>
    <property type="molecule type" value="Genomic_DNA"/>
</dbReference>
<proteinExistence type="predicted"/>